<feature type="region of interest" description="Disordered" evidence="1">
    <location>
        <begin position="1"/>
        <end position="35"/>
    </location>
</feature>
<protein>
    <submittedName>
        <fullName evidence="2">Uncharacterized protein</fullName>
    </submittedName>
</protein>
<evidence type="ECO:0000256" key="1">
    <source>
        <dbReference type="SAM" id="MobiDB-lite"/>
    </source>
</evidence>
<evidence type="ECO:0000313" key="2">
    <source>
        <dbReference type="EMBL" id="KAJ0964895.1"/>
    </source>
</evidence>
<gene>
    <name evidence="2" type="ORF">J5N97_026033</name>
</gene>
<sequence>MAAATTQQWLQQRTTTSERAAALGGGRPVSSLGARRSRLQGRIRASLLAVAGGGDAGGGAKMQHGCSSAGELGGIAGHLRLGMVRPRIQAEEGHRRLQVREAAGRLKTDAGGAGAQARWRATGAGHGLACAGCWRASDRAEEQQRGFGGVFSGGWSREIGDATSGFSCPSPPRHGGGAEVGRRGRRL</sequence>
<feature type="compositionally biased region" description="Low complexity" evidence="1">
    <location>
        <begin position="1"/>
        <end position="15"/>
    </location>
</feature>
<reference evidence="2" key="2">
    <citation type="journal article" date="2022" name="Hortic Res">
        <title>The genome of Dioscorea zingiberensis sheds light on the biosynthesis, origin and evolution of the medicinally important diosgenin saponins.</title>
        <authorList>
            <person name="Li Y."/>
            <person name="Tan C."/>
            <person name="Li Z."/>
            <person name="Guo J."/>
            <person name="Li S."/>
            <person name="Chen X."/>
            <person name="Wang C."/>
            <person name="Dai X."/>
            <person name="Yang H."/>
            <person name="Song W."/>
            <person name="Hou L."/>
            <person name="Xu J."/>
            <person name="Tong Z."/>
            <person name="Xu A."/>
            <person name="Yuan X."/>
            <person name="Wang W."/>
            <person name="Yang Q."/>
            <person name="Chen L."/>
            <person name="Sun Z."/>
            <person name="Wang K."/>
            <person name="Pan B."/>
            <person name="Chen J."/>
            <person name="Bao Y."/>
            <person name="Liu F."/>
            <person name="Qi X."/>
            <person name="Gang D.R."/>
            <person name="Wen J."/>
            <person name="Li J."/>
        </authorList>
    </citation>
    <scope>NUCLEOTIDE SEQUENCE</scope>
    <source>
        <strain evidence="2">Dzin_1.0</strain>
    </source>
</reference>
<comment type="caution">
    <text evidence="2">The sequence shown here is derived from an EMBL/GenBank/DDBJ whole genome shotgun (WGS) entry which is preliminary data.</text>
</comment>
<dbReference type="EMBL" id="JAGGNH010000008">
    <property type="protein sequence ID" value="KAJ0964895.1"/>
    <property type="molecule type" value="Genomic_DNA"/>
</dbReference>
<evidence type="ECO:0000313" key="3">
    <source>
        <dbReference type="Proteomes" id="UP001085076"/>
    </source>
</evidence>
<dbReference type="Proteomes" id="UP001085076">
    <property type="component" value="Miscellaneous, Linkage group lg08"/>
</dbReference>
<dbReference type="AlphaFoldDB" id="A0A9D5C1N7"/>
<keyword evidence="3" id="KW-1185">Reference proteome</keyword>
<proteinExistence type="predicted"/>
<name>A0A9D5C1N7_9LILI</name>
<feature type="region of interest" description="Disordered" evidence="1">
    <location>
        <begin position="162"/>
        <end position="187"/>
    </location>
</feature>
<reference evidence="2" key="1">
    <citation type="submission" date="2021-03" db="EMBL/GenBank/DDBJ databases">
        <authorList>
            <person name="Li Z."/>
            <person name="Yang C."/>
        </authorList>
    </citation>
    <scope>NUCLEOTIDE SEQUENCE</scope>
    <source>
        <strain evidence="2">Dzin_1.0</strain>
        <tissue evidence="2">Leaf</tissue>
    </source>
</reference>
<organism evidence="2 3">
    <name type="scientific">Dioscorea zingiberensis</name>
    <dbReference type="NCBI Taxonomy" id="325984"/>
    <lineage>
        <taxon>Eukaryota</taxon>
        <taxon>Viridiplantae</taxon>
        <taxon>Streptophyta</taxon>
        <taxon>Embryophyta</taxon>
        <taxon>Tracheophyta</taxon>
        <taxon>Spermatophyta</taxon>
        <taxon>Magnoliopsida</taxon>
        <taxon>Liliopsida</taxon>
        <taxon>Dioscoreales</taxon>
        <taxon>Dioscoreaceae</taxon>
        <taxon>Dioscorea</taxon>
    </lineage>
</organism>
<accession>A0A9D5C1N7</accession>